<feature type="compositionally biased region" description="Basic and acidic residues" evidence="1">
    <location>
        <begin position="1"/>
        <end position="53"/>
    </location>
</feature>
<feature type="region of interest" description="Disordered" evidence="1">
    <location>
        <begin position="1"/>
        <end position="68"/>
    </location>
</feature>
<sequence length="105" mass="12614">MEELKVKQEAPERDEMVEEDKREHQQLHADKPALERALAEERKASSDMDEKLEKRRKKLENMSAGRKEVQAEFEDYKTGAEKRIREAEEYRDRIKMKATEFFELN</sequence>
<proteinExistence type="predicted"/>
<evidence type="ECO:0008006" key="4">
    <source>
        <dbReference type="Google" id="ProtNLM"/>
    </source>
</evidence>
<evidence type="ECO:0000313" key="3">
    <source>
        <dbReference type="Proteomes" id="UP001521785"/>
    </source>
</evidence>
<keyword evidence="3" id="KW-1185">Reference proteome</keyword>
<dbReference type="EMBL" id="JAKJXO020000012">
    <property type="protein sequence ID" value="KAL1597993.1"/>
    <property type="molecule type" value="Genomic_DNA"/>
</dbReference>
<evidence type="ECO:0000313" key="2">
    <source>
        <dbReference type="EMBL" id="KAL1597993.1"/>
    </source>
</evidence>
<comment type="caution">
    <text evidence="2">The sequence shown here is derived from an EMBL/GenBank/DDBJ whole genome shotgun (WGS) entry which is preliminary data.</text>
</comment>
<dbReference type="Proteomes" id="UP001521785">
    <property type="component" value="Unassembled WGS sequence"/>
</dbReference>
<organism evidence="2 3">
    <name type="scientific">Paraconiothyrium brasiliense</name>
    <dbReference type="NCBI Taxonomy" id="300254"/>
    <lineage>
        <taxon>Eukaryota</taxon>
        <taxon>Fungi</taxon>
        <taxon>Dikarya</taxon>
        <taxon>Ascomycota</taxon>
        <taxon>Pezizomycotina</taxon>
        <taxon>Dothideomycetes</taxon>
        <taxon>Pleosporomycetidae</taxon>
        <taxon>Pleosporales</taxon>
        <taxon>Massarineae</taxon>
        <taxon>Didymosphaeriaceae</taxon>
        <taxon>Paraconiothyrium</taxon>
    </lineage>
</organism>
<accession>A0ABR3R114</accession>
<reference evidence="2 3" key="1">
    <citation type="submission" date="2024-02" db="EMBL/GenBank/DDBJ databases">
        <title>De novo assembly and annotation of 12 fungi associated with fruit tree decline syndrome in Ontario, Canada.</title>
        <authorList>
            <person name="Sulman M."/>
            <person name="Ellouze W."/>
            <person name="Ilyukhin E."/>
        </authorList>
    </citation>
    <scope>NUCLEOTIDE SEQUENCE [LARGE SCALE GENOMIC DNA]</scope>
    <source>
        <strain evidence="2 3">M42-189</strain>
    </source>
</reference>
<protein>
    <recommendedName>
        <fullName evidence="4">Nucleotide exchange factor GrpE</fullName>
    </recommendedName>
</protein>
<name>A0ABR3R114_9PLEO</name>
<evidence type="ECO:0000256" key="1">
    <source>
        <dbReference type="SAM" id="MobiDB-lite"/>
    </source>
</evidence>
<gene>
    <name evidence="2" type="ORF">SLS60_008481</name>
</gene>